<dbReference type="InterPro" id="IPR013785">
    <property type="entry name" value="Aldolase_TIM"/>
</dbReference>
<evidence type="ECO:0000313" key="2">
    <source>
        <dbReference type="Proteomes" id="UP000823749"/>
    </source>
</evidence>
<keyword evidence="2" id="KW-1185">Reference proteome</keyword>
<evidence type="ECO:0000313" key="1">
    <source>
        <dbReference type="EMBL" id="KAG5542750.1"/>
    </source>
</evidence>
<accession>A0AAV6JSY2</accession>
<dbReference type="Gene3D" id="3.20.20.70">
    <property type="entry name" value="Aldolase class I"/>
    <property type="match status" value="1"/>
</dbReference>
<comment type="caution">
    <text evidence="1">The sequence shown here is derived from an EMBL/GenBank/DDBJ whole genome shotgun (WGS) entry which is preliminary data.</text>
</comment>
<gene>
    <name evidence="1" type="ORF">RHGRI_015759</name>
</gene>
<sequence length="56" mass="6430">MPGIWTKEHVEAWKPVVDAVHEKEEFSFASFSMLGESLTMVLLKPNTMMEESTLPY</sequence>
<dbReference type="Proteomes" id="UP000823749">
    <property type="component" value="Chromosome 6"/>
</dbReference>
<protein>
    <submittedName>
        <fullName evidence="1">Uncharacterized protein</fullName>
    </submittedName>
</protein>
<reference evidence="1 2" key="1">
    <citation type="submission" date="2020-08" db="EMBL/GenBank/DDBJ databases">
        <title>Plant Genome Project.</title>
        <authorList>
            <person name="Zhang R.-G."/>
        </authorList>
    </citation>
    <scope>NUCLEOTIDE SEQUENCE [LARGE SCALE GENOMIC DNA]</scope>
    <source>
        <strain evidence="1">WSP0</strain>
        <tissue evidence="1">Leaf</tissue>
    </source>
</reference>
<dbReference type="SUPFAM" id="SSF51395">
    <property type="entry name" value="FMN-linked oxidoreductases"/>
    <property type="match status" value="1"/>
</dbReference>
<name>A0AAV6JSY2_9ERIC</name>
<organism evidence="1 2">
    <name type="scientific">Rhododendron griersonianum</name>
    <dbReference type="NCBI Taxonomy" id="479676"/>
    <lineage>
        <taxon>Eukaryota</taxon>
        <taxon>Viridiplantae</taxon>
        <taxon>Streptophyta</taxon>
        <taxon>Embryophyta</taxon>
        <taxon>Tracheophyta</taxon>
        <taxon>Spermatophyta</taxon>
        <taxon>Magnoliopsida</taxon>
        <taxon>eudicotyledons</taxon>
        <taxon>Gunneridae</taxon>
        <taxon>Pentapetalae</taxon>
        <taxon>asterids</taxon>
        <taxon>Ericales</taxon>
        <taxon>Ericaceae</taxon>
        <taxon>Ericoideae</taxon>
        <taxon>Rhodoreae</taxon>
        <taxon>Rhododendron</taxon>
    </lineage>
</organism>
<dbReference type="EMBL" id="JACTNZ010000006">
    <property type="protein sequence ID" value="KAG5542750.1"/>
    <property type="molecule type" value="Genomic_DNA"/>
</dbReference>
<dbReference type="AlphaFoldDB" id="A0AAV6JSY2"/>
<proteinExistence type="predicted"/>